<evidence type="ECO:0000313" key="13">
    <source>
        <dbReference type="Ensembl" id="ENSJJAP00000004175.1"/>
    </source>
</evidence>
<dbReference type="GO" id="GO:0005886">
    <property type="term" value="C:plasma membrane"/>
    <property type="evidence" value="ECO:0007669"/>
    <property type="project" value="Ensembl"/>
</dbReference>
<dbReference type="GO" id="GO:0006954">
    <property type="term" value="P:inflammatory response"/>
    <property type="evidence" value="ECO:0007669"/>
    <property type="project" value="Ensembl"/>
</dbReference>
<dbReference type="GeneTree" id="ENSGT00940000159677"/>
<evidence type="ECO:0000313" key="14">
    <source>
        <dbReference type="Proteomes" id="UP000694385"/>
    </source>
</evidence>
<dbReference type="GO" id="GO:0051260">
    <property type="term" value="P:protein homooligomerization"/>
    <property type="evidence" value="ECO:0007669"/>
    <property type="project" value="Ensembl"/>
</dbReference>
<name>A0A8C5K6E5_JACJA</name>
<dbReference type="PANTHER" id="PTHR48043">
    <property type="entry name" value="EG:EG0003.4 PROTEIN-RELATED"/>
    <property type="match status" value="1"/>
</dbReference>
<dbReference type="GO" id="GO:0007249">
    <property type="term" value="P:canonical NF-kappaB signal transduction"/>
    <property type="evidence" value="ECO:0007669"/>
    <property type="project" value="Ensembl"/>
</dbReference>
<dbReference type="PROSITE" id="PS00375">
    <property type="entry name" value="UDPGT"/>
    <property type="match status" value="1"/>
</dbReference>
<organism evidence="13 14">
    <name type="scientific">Jaculus jaculus</name>
    <name type="common">Lesser Egyptian jerboa</name>
    <dbReference type="NCBI Taxonomy" id="51337"/>
    <lineage>
        <taxon>Eukaryota</taxon>
        <taxon>Metazoa</taxon>
        <taxon>Chordata</taxon>
        <taxon>Craniata</taxon>
        <taxon>Vertebrata</taxon>
        <taxon>Euteleostomi</taxon>
        <taxon>Mammalia</taxon>
        <taxon>Eutheria</taxon>
        <taxon>Euarchontoglires</taxon>
        <taxon>Glires</taxon>
        <taxon>Rodentia</taxon>
        <taxon>Myomorpha</taxon>
        <taxon>Dipodoidea</taxon>
        <taxon>Dipodidae</taxon>
        <taxon>Dipodinae</taxon>
        <taxon>Jaculus</taxon>
    </lineage>
</organism>
<dbReference type="Gene3D" id="3.40.50.2000">
    <property type="entry name" value="Glycogen Phosphorylase B"/>
    <property type="match status" value="2"/>
</dbReference>
<dbReference type="Pfam" id="PF00201">
    <property type="entry name" value="UDPGT"/>
    <property type="match status" value="1"/>
</dbReference>
<evidence type="ECO:0000256" key="1">
    <source>
        <dbReference type="ARBA" id="ARBA00004389"/>
    </source>
</evidence>
<dbReference type="FunFam" id="3.40.50.2000:FF:000066">
    <property type="entry name" value="UDP-glucuronosyltransferase 1-1"/>
    <property type="match status" value="1"/>
</dbReference>
<protein>
    <recommendedName>
        <fullName evidence="12">UDP-glucuronosyltransferase</fullName>
        <ecNumber evidence="12">2.4.1.17</ecNumber>
    </recommendedName>
</protein>
<evidence type="ECO:0000256" key="6">
    <source>
        <dbReference type="ARBA" id="ARBA00022729"/>
    </source>
</evidence>
<dbReference type="GO" id="GO:0015020">
    <property type="term" value="F:glucuronosyltransferase activity"/>
    <property type="evidence" value="ECO:0007669"/>
    <property type="project" value="UniProtKB-EC"/>
</dbReference>
<dbReference type="GO" id="GO:0043476">
    <property type="term" value="P:pigment accumulation"/>
    <property type="evidence" value="ECO:0007669"/>
    <property type="project" value="Ensembl"/>
</dbReference>
<dbReference type="GO" id="GO:0006789">
    <property type="term" value="P:bilirubin conjugation"/>
    <property type="evidence" value="ECO:0007669"/>
    <property type="project" value="Ensembl"/>
</dbReference>
<dbReference type="CDD" id="cd03784">
    <property type="entry name" value="GT1_Gtf-like"/>
    <property type="match status" value="1"/>
</dbReference>
<accession>A0A8C5K6E5</accession>
<dbReference type="InterPro" id="IPR050271">
    <property type="entry name" value="UDP-glycosyltransferase"/>
</dbReference>
<dbReference type="GO" id="GO:0009636">
    <property type="term" value="P:response to toxic substance"/>
    <property type="evidence" value="ECO:0007669"/>
    <property type="project" value="Ensembl"/>
</dbReference>
<keyword evidence="10" id="KW-0325">Glycoprotein</keyword>
<dbReference type="GO" id="GO:0048565">
    <property type="term" value="P:digestive tract development"/>
    <property type="evidence" value="ECO:0007669"/>
    <property type="project" value="Ensembl"/>
</dbReference>
<comment type="catalytic activity">
    <reaction evidence="12">
        <text>glucuronate acceptor + UDP-alpha-D-glucuronate = acceptor beta-D-glucuronoside + UDP + H(+)</text>
        <dbReference type="Rhea" id="RHEA:21032"/>
        <dbReference type="ChEBI" id="CHEBI:15378"/>
        <dbReference type="ChEBI" id="CHEBI:58052"/>
        <dbReference type="ChEBI" id="CHEBI:58223"/>
        <dbReference type="ChEBI" id="CHEBI:132367"/>
        <dbReference type="ChEBI" id="CHEBI:132368"/>
        <dbReference type="EC" id="2.4.1.17"/>
    </reaction>
</comment>
<dbReference type="InterPro" id="IPR035595">
    <property type="entry name" value="UDP_glycos_trans_CS"/>
</dbReference>
<dbReference type="GO" id="GO:0051552">
    <property type="term" value="P:flavone metabolic process"/>
    <property type="evidence" value="ECO:0007669"/>
    <property type="project" value="Ensembl"/>
</dbReference>
<evidence type="ECO:0000256" key="12">
    <source>
        <dbReference type="RuleBase" id="RU362059"/>
    </source>
</evidence>
<dbReference type="GO" id="GO:0005496">
    <property type="term" value="F:steroid binding"/>
    <property type="evidence" value="ECO:0007669"/>
    <property type="project" value="Ensembl"/>
</dbReference>
<gene>
    <name evidence="13" type="primary">LOC101617823</name>
</gene>
<dbReference type="Proteomes" id="UP000694385">
    <property type="component" value="Unassembled WGS sequence"/>
</dbReference>
<keyword evidence="4 11" id="KW-0808">Transferase</keyword>
<dbReference type="GO" id="GO:0001889">
    <property type="term" value="P:liver development"/>
    <property type="evidence" value="ECO:0007669"/>
    <property type="project" value="Ensembl"/>
</dbReference>
<dbReference type="GO" id="GO:0034663">
    <property type="term" value="C:endoplasmic reticulum chaperone complex"/>
    <property type="evidence" value="ECO:0007669"/>
    <property type="project" value="Ensembl"/>
</dbReference>
<dbReference type="GO" id="GO:0005789">
    <property type="term" value="C:endoplasmic reticulum membrane"/>
    <property type="evidence" value="ECO:0007669"/>
    <property type="project" value="UniProtKB-SubCell"/>
</dbReference>
<dbReference type="InterPro" id="IPR002213">
    <property type="entry name" value="UDP_glucos_trans"/>
</dbReference>
<dbReference type="GO" id="GO:0006805">
    <property type="term" value="P:xenobiotic metabolic process"/>
    <property type="evidence" value="ECO:0007669"/>
    <property type="project" value="Ensembl"/>
</dbReference>
<dbReference type="GO" id="GO:0097709">
    <property type="term" value="P:connective tissue replacement"/>
    <property type="evidence" value="ECO:0007669"/>
    <property type="project" value="Ensembl"/>
</dbReference>
<feature type="transmembrane region" description="Helical" evidence="12">
    <location>
        <begin position="491"/>
        <end position="513"/>
    </location>
</feature>
<dbReference type="GO" id="GO:0005788">
    <property type="term" value="C:endoplasmic reticulum lumen"/>
    <property type="evidence" value="ECO:0007669"/>
    <property type="project" value="Ensembl"/>
</dbReference>
<feature type="chain" id="PRO_5034987159" description="UDP-glucuronosyltransferase" evidence="12">
    <location>
        <begin position="22"/>
        <end position="535"/>
    </location>
</feature>
<evidence type="ECO:0000256" key="9">
    <source>
        <dbReference type="ARBA" id="ARBA00023136"/>
    </source>
</evidence>
<dbReference type="GO" id="GO:0019899">
    <property type="term" value="F:enzyme binding"/>
    <property type="evidence" value="ECO:0007669"/>
    <property type="project" value="Ensembl"/>
</dbReference>
<comment type="subcellular location">
    <subcellularLocation>
        <location evidence="1">Endoplasmic reticulum membrane</location>
        <topology evidence="1">Single-pass membrane protein</topology>
    </subcellularLocation>
    <subcellularLocation>
        <location evidence="12">Membrane</location>
        <topology evidence="12">Single-pass membrane protein</topology>
    </subcellularLocation>
</comment>
<dbReference type="GO" id="GO:0001972">
    <property type="term" value="F:retinoic acid binding"/>
    <property type="evidence" value="ECO:0007669"/>
    <property type="project" value="Ensembl"/>
</dbReference>
<keyword evidence="6 12" id="KW-0732">Signal</keyword>
<dbReference type="GO" id="GO:0042167">
    <property type="term" value="P:heme catabolic process"/>
    <property type="evidence" value="ECO:0007669"/>
    <property type="project" value="Ensembl"/>
</dbReference>
<dbReference type="EC" id="2.4.1.17" evidence="12"/>
<dbReference type="FunFam" id="3.40.50.2000:FF:000001">
    <property type="entry name" value="UDP-glucuronosyltransferase"/>
    <property type="match status" value="1"/>
</dbReference>
<comment type="similarity">
    <text evidence="2 11">Belongs to the UDP-glycosyltransferase family.</text>
</comment>
<evidence type="ECO:0000256" key="4">
    <source>
        <dbReference type="ARBA" id="ARBA00022679"/>
    </source>
</evidence>
<keyword evidence="8 12" id="KW-1133">Transmembrane helix</keyword>
<reference evidence="13" key="2">
    <citation type="submission" date="2025-09" db="UniProtKB">
        <authorList>
            <consortium name="Ensembl"/>
        </authorList>
    </citation>
    <scope>IDENTIFICATION</scope>
</reference>
<keyword evidence="7" id="KW-0256">Endoplasmic reticulum</keyword>
<dbReference type="GO" id="GO:0006974">
    <property type="term" value="P:DNA damage response"/>
    <property type="evidence" value="ECO:0007669"/>
    <property type="project" value="Ensembl"/>
</dbReference>
<dbReference type="GO" id="GO:0010467">
    <property type="term" value="P:gene expression"/>
    <property type="evidence" value="ECO:0007669"/>
    <property type="project" value="Ensembl"/>
</dbReference>
<keyword evidence="5 12" id="KW-0812">Transmembrane</keyword>
<dbReference type="GO" id="GO:0035733">
    <property type="term" value="P:hepatic stellate cell activation"/>
    <property type="evidence" value="ECO:0007669"/>
    <property type="project" value="Ensembl"/>
</dbReference>
<evidence type="ECO:0000256" key="2">
    <source>
        <dbReference type="ARBA" id="ARBA00009995"/>
    </source>
</evidence>
<evidence type="ECO:0000256" key="3">
    <source>
        <dbReference type="ARBA" id="ARBA00022676"/>
    </source>
</evidence>
<dbReference type="GO" id="GO:0042803">
    <property type="term" value="F:protein homodimerization activity"/>
    <property type="evidence" value="ECO:0007669"/>
    <property type="project" value="Ensembl"/>
</dbReference>
<dbReference type="GO" id="GO:0004857">
    <property type="term" value="F:enzyme inhibitor activity"/>
    <property type="evidence" value="ECO:0007669"/>
    <property type="project" value="Ensembl"/>
</dbReference>
<dbReference type="PANTHER" id="PTHR48043:SF161">
    <property type="entry name" value="UDP GLUCURONOSYLTRANSFERASE FAMILY 1 MEMBER A1"/>
    <property type="match status" value="1"/>
</dbReference>
<keyword evidence="14" id="KW-1185">Reference proteome</keyword>
<dbReference type="AlphaFoldDB" id="A0A8C5K6E5"/>
<reference evidence="13" key="1">
    <citation type="submission" date="2025-08" db="UniProtKB">
        <authorList>
            <consortium name="Ensembl"/>
        </authorList>
    </citation>
    <scope>IDENTIFICATION</scope>
</reference>
<proteinExistence type="inferred from homology"/>
<keyword evidence="3 11" id="KW-0328">Glycosyltransferase</keyword>
<feature type="signal peptide" evidence="12">
    <location>
        <begin position="1"/>
        <end position="21"/>
    </location>
</feature>
<evidence type="ECO:0000256" key="7">
    <source>
        <dbReference type="ARBA" id="ARBA00022824"/>
    </source>
</evidence>
<sequence>MRGVFCGRLLLLLGPLLCVLSSSVSHAGKLLLVPVEGSHWLSMQGVIQQLHQRGHEIVVIAPEASVHIQEGSSYTLKRYPVPFQREALEASFASLGHSTFEKQPFLVRVIKTYKKVKRDAALVLSGCSHLLHNAEFMASLKKSHFDAVLTDPFLLCGPIVARYLALPSIYFLNSLPCSLDSEATACPKPLSYVSRALSLNPDHMTFLQRVKNALFALMENFLCNAVYSPYASLASEIFHKDMSVKDILSPASIWLVRRDFVWDFPRPIMPNMVFIGGINCLQRKPVSQEFEAYINASGEHGIVVFSLGSMVSEIPEKKAMEIAEALGRIPQTVLWRYTGTRPSNLAKNTILVKWLPQNDLLGHPKTRAFITHSGSHGIYEGICNGVPMVMMPLFGDQMDNAKRMETRGAGVTLNVLEMTADDFANALKTVINDKSYKENIMRLSSLHKDRPIEPLDLAVFWVEYVMRHKGAPHLRPAAHDLTWYQYHSLDVIGFLLAIVMAVVFIVFKCFAYACRKCLGKKEQGRVKKSHKSKAH</sequence>
<evidence type="ECO:0000256" key="5">
    <source>
        <dbReference type="ARBA" id="ARBA00022692"/>
    </source>
</evidence>
<evidence type="ECO:0000256" key="8">
    <source>
        <dbReference type="ARBA" id="ARBA00022989"/>
    </source>
</evidence>
<dbReference type="SUPFAM" id="SSF53756">
    <property type="entry name" value="UDP-Glycosyltransferase/glycogen phosphorylase"/>
    <property type="match status" value="1"/>
</dbReference>
<dbReference type="GO" id="GO:0008210">
    <property type="term" value="P:estrogen metabolic process"/>
    <property type="evidence" value="ECO:0007669"/>
    <property type="project" value="Ensembl"/>
</dbReference>
<dbReference type="Ensembl" id="ENSJJAT00000009693.1">
    <property type="protein sequence ID" value="ENSJJAP00000004175.1"/>
    <property type="gene ID" value="ENSJJAG00000008443.1"/>
</dbReference>
<keyword evidence="9 12" id="KW-0472">Membrane</keyword>
<dbReference type="GO" id="GO:0046685">
    <property type="term" value="P:response to arsenic-containing substance"/>
    <property type="evidence" value="ECO:0007669"/>
    <property type="project" value="Ensembl"/>
</dbReference>
<evidence type="ECO:0000256" key="10">
    <source>
        <dbReference type="ARBA" id="ARBA00023180"/>
    </source>
</evidence>
<dbReference type="GO" id="GO:0051291">
    <property type="term" value="P:protein heterooligomerization"/>
    <property type="evidence" value="ECO:0007669"/>
    <property type="project" value="Ensembl"/>
</dbReference>
<evidence type="ECO:0000256" key="11">
    <source>
        <dbReference type="RuleBase" id="RU003718"/>
    </source>
</evidence>